<accession>A0AAV9GTK5</accession>
<sequence length="136" mass="14385">MATSTSNVRAAHTVTAKEARGINIGAVLSACSLVTASVFFLGHRESGQSACDIYSGGRNPDTILTPQPLVSYLAAVAVWVGPCRARNLISTQQQRRDNSKGGPSPAVADHNRSRSTSRTKGAHFAATCEGQRQDLF</sequence>
<keyword evidence="2" id="KW-1133">Transmembrane helix</keyword>
<evidence type="ECO:0000313" key="4">
    <source>
        <dbReference type="Proteomes" id="UP001321760"/>
    </source>
</evidence>
<gene>
    <name evidence="3" type="ORF">QBC34DRAFT_85919</name>
</gene>
<dbReference type="AlphaFoldDB" id="A0AAV9GTK5"/>
<dbReference type="EMBL" id="MU865935">
    <property type="protein sequence ID" value="KAK4449946.1"/>
    <property type="molecule type" value="Genomic_DNA"/>
</dbReference>
<feature type="transmembrane region" description="Helical" evidence="2">
    <location>
        <begin position="21"/>
        <end position="42"/>
    </location>
</feature>
<protein>
    <submittedName>
        <fullName evidence="3">Uncharacterized protein</fullName>
    </submittedName>
</protein>
<keyword evidence="2" id="KW-0472">Membrane</keyword>
<proteinExistence type="predicted"/>
<evidence type="ECO:0000313" key="3">
    <source>
        <dbReference type="EMBL" id="KAK4449946.1"/>
    </source>
</evidence>
<evidence type="ECO:0000256" key="1">
    <source>
        <dbReference type="SAM" id="MobiDB-lite"/>
    </source>
</evidence>
<dbReference type="Proteomes" id="UP001321760">
    <property type="component" value="Unassembled WGS sequence"/>
</dbReference>
<feature type="region of interest" description="Disordered" evidence="1">
    <location>
        <begin position="89"/>
        <end position="123"/>
    </location>
</feature>
<reference evidence="3" key="1">
    <citation type="journal article" date="2023" name="Mol. Phylogenet. Evol.">
        <title>Genome-scale phylogeny and comparative genomics of the fungal order Sordariales.</title>
        <authorList>
            <person name="Hensen N."/>
            <person name="Bonometti L."/>
            <person name="Westerberg I."/>
            <person name="Brannstrom I.O."/>
            <person name="Guillou S."/>
            <person name="Cros-Aarteil S."/>
            <person name="Calhoun S."/>
            <person name="Haridas S."/>
            <person name="Kuo A."/>
            <person name="Mondo S."/>
            <person name="Pangilinan J."/>
            <person name="Riley R."/>
            <person name="LaButti K."/>
            <person name="Andreopoulos B."/>
            <person name="Lipzen A."/>
            <person name="Chen C."/>
            <person name="Yan M."/>
            <person name="Daum C."/>
            <person name="Ng V."/>
            <person name="Clum A."/>
            <person name="Steindorff A."/>
            <person name="Ohm R.A."/>
            <person name="Martin F."/>
            <person name="Silar P."/>
            <person name="Natvig D.O."/>
            <person name="Lalanne C."/>
            <person name="Gautier V."/>
            <person name="Ament-Velasquez S.L."/>
            <person name="Kruys A."/>
            <person name="Hutchinson M.I."/>
            <person name="Powell A.J."/>
            <person name="Barry K."/>
            <person name="Miller A.N."/>
            <person name="Grigoriev I.V."/>
            <person name="Debuchy R."/>
            <person name="Gladieux P."/>
            <person name="Hiltunen Thoren M."/>
            <person name="Johannesson H."/>
        </authorList>
    </citation>
    <scope>NUCLEOTIDE SEQUENCE</scope>
    <source>
        <strain evidence="3">PSN243</strain>
    </source>
</reference>
<keyword evidence="4" id="KW-1185">Reference proteome</keyword>
<reference evidence="3" key="2">
    <citation type="submission" date="2023-05" db="EMBL/GenBank/DDBJ databases">
        <authorList>
            <consortium name="Lawrence Berkeley National Laboratory"/>
            <person name="Steindorff A."/>
            <person name="Hensen N."/>
            <person name="Bonometti L."/>
            <person name="Westerberg I."/>
            <person name="Brannstrom I.O."/>
            <person name="Guillou S."/>
            <person name="Cros-Aarteil S."/>
            <person name="Calhoun S."/>
            <person name="Haridas S."/>
            <person name="Kuo A."/>
            <person name="Mondo S."/>
            <person name="Pangilinan J."/>
            <person name="Riley R."/>
            <person name="Labutti K."/>
            <person name="Andreopoulos B."/>
            <person name="Lipzen A."/>
            <person name="Chen C."/>
            <person name="Yanf M."/>
            <person name="Daum C."/>
            <person name="Ng V."/>
            <person name="Clum A."/>
            <person name="Ohm R."/>
            <person name="Martin F."/>
            <person name="Silar P."/>
            <person name="Natvig D."/>
            <person name="Lalanne C."/>
            <person name="Gautier V."/>
            <person name="Ament-Velasquez S.L."/>
            <person name="Kruys A."/>
            <person name="Hutchinson M.I."/>
            <person name="Powell A.J."/>
            <person name="Barry K."/>
            <person name="Miller A.N."/>
            <person name="Grigoriev I.V."/>
            <person name="Debuchy R."/>
            <person name="Gladieux P."/>
            <person name="Thoren M.H."/>
            <person name="Johannesson H."/>
        </authorList>
    </citation>
    <scope>NUCLEOTIDE SEQUENCE</scope>
    <source>
        <strain evidence="3">PSN243</strain>
    </source>
</reference>
<comment type="caution">
    <text evidence="3">The sequence shown here is derived from an EMBL/GenBank/DDBJ whole genome shotgun (WGS) entry which is preliminary data.</text>
</comment>
<organism evidence="3 4">
    <name type="scientific">Podospora aff. communis PSN243</name>
    <dbReference type="NCBI Taxonomy" id="3040156"/>
    <lineage>
        <taxon>Eukaryota</taxon>
        <taxon>Fungi</taxon>
        <taxon>Dikarya</taxon>
        <taxon>Ascomycota</taxon>
        <taxon>Pezizomycotina</taxon>
        <taxon>Sordariomycetes</taxon>
        <taxon>Sordariomycetidae</taxon>
        <taxon>Sordariales</taxon>
        <taxon>Podosporaceae</taxon>
        <taxon>Podospora</taxon>
    </lineage>
</organism>
<evidence type="ECO:0000256" key="2">
    <source>
        <dbReference type="SAM" id="Phobius"/>
    </source>
</evidence>
<keyword evidence="2" id="KW-0812">Transmembrane</keyword>
<name>A0AAV9GTK5_9PEZI</name>